<comment type="caution">
    <text evidence="2">The sequence shown here is derived from an EMBL/GenBank/DDBJ whole genome shotgun (WGS) entry which is preliminary data.</text>
</comment>
<dbReference type="AlphaFoldDB" id="A0AA38RD70"/>
<evidence type="ECO:0000256" key="1">
    <source>
        <dbReference type="SAM" id="MobiDB-lite"/>
    </source>
</evidence>
<organism evidence="2 3">
    <name type="scientific">Pleurostoma richardsiae</name>
    <dbReference type="NCBI Taxonomy" id="41990"/>
    <lineage>
        <taxon>Eukaryota</taxon>
        <taxon>Fungi</taxon>
        <taxon>Dikarya</taxon>
        <taxon>Ascomycota</taxon>
        <taxon>Pezizomycotina</taxon>
        <taxon>Sordariomycetes</taxon>
        <taxon>Sordariomycetidae</taxon>
        <taxon>Calosphaeriales</taxon>
        <taxon>Pleurostomataceae</taxon>
        <taxon>Pleurostoma</taxon>
    </lineage>
</organism>
<dbReference type="Proteomes" id="UP001174694">
    <property type="component" value="Unassembled WGS sequence"/>
</dbReference>
<sequence>MAILNSVEGKAQPVLLYRSPRWDPKSLLGQHLGKDGEINCLGQTRIQQRCRRRIGRPKVEKVLATLANLSFLEPATAADMPALETALQVLLCSSHANQTEAIEPFRKALRGSQSAVDPVSMYQRPSSATAELQQRVSEMTARCDSAEAAARLSEAQCSQLRRENKALVDALAQAEQQRVQAADARAQAAQQQAQVVEEQRKQIRRLSSERDAARRRIEELEAQLKACGAARATNPRDSAEAPNGSADAGRAEPVDNGAPEVDAKAAEAGGRGRRMHQATPRGSRPDGTAGRSWAANPTSDRDDAVRAYRDTWEDIDKSCEKLTCNDIVWPVWSGKFTDVKEHNVREFFQHAAGILPVEQERQRWTPEKMKARVNSTVTRGVAGAIATVHRVLGEFVPQ</sequence>
<protein>
    <submittedName>
        <fullName evidence="2">Uncharacterized protein</fullName>
    </submittedName>
</protein>
<accession>A0AA38RD70</accession>
<keyword evidence="3" id="KW-1185">Reference proteome</keyword>
<reference evidence="2" key="1">
    <citation type="submission" date="2022-07" db="EMBL/GenBank/DDBJ databases">
        <title>Fungi with potential for degradation of polypropylene.</title>
        <authorList>
            <person name="Gostincar C."/>
        </authorList>
    </citation>
    <scope>NUCLEOTIDE SEQUENCE</scope>
    <source>
        <strain evidence="2">EXF-13308</strain>
    </source>
</reference>
<feature type="region of interest" description="Disordered" evidence="1">
    <location>
        <begin position="228"/>
        <end position="302"/>
    </location>
</feature>
<gene>
    <name evidence="2" type="ORF">NKR23_g10903</name>
</gene>
<dbReference type="EMBL" id="JANBVO010000052">
    <property type="protein sequence ID" value="KAJ9133141.1"/>
    <property type="molecule type" value="Genomic_DNA"/>
</dbReference>
<evidence type="ECO:0000313" key="3">
    <source>
        <dbReference type="Proteomes" id="UP001174694"/>
    </source>
</evidence>
<evidence type="ECO:0000313" key="2">
    <source>
        <dbReference type="EMBL" id="KAJ9133141.1"/>
    </source>
</evidence>
<name>A0AA38RD70_9PEZI</name>
<proteinExistence type="predicted"/>